<dbReference type="InterPro" id="IPR035892">
    <property type="entry name" value="C2_domain_sf"/>
</dbReference>
<evidence type="ECO:0000256" key="1">
    <source>
        <dbReference type="ARBA" id="ARBA00004167"/>
    </source>
</evidence>
<sequence>MLYIMIYQSELELQPEFDGFNDMLTSFHMYKGKRTGDETVDEENITGIFKGSVRIYRWPQETNDDFVTDRGMPLQNGIFQNYPDNLPVRFLLRVYCVQGLNLRPKDRDGKSDPYLRLTLHDKTINDRENTIPRQVNPVFGKVYEFNGNFPNDHTLRIAIWDSDKGNNDDLIGETEIDIENRFYTKHRAFCGIPDHYAVSSGYCAWRGRQKPTAALLELCRTWGLTDPEYQEDFVRIGMKLFITEDFQRKLDQANCITGLGRIDLCPHVSASEDTDFDREVLALTVLRRWQEMPVVGFPIVPEHVETRSLYNPSKPGIEQGKMQLWIDIFPVTDLPPPNSVVITPRTPEKYELRVIIWNTEEVKLAEDDFFIGERKSDIYIKGWLTDNRDSQYTDVHYKSLTGEGNFNWRFVFPFEYLSTENKLVIRRKESIFAAEETEFKIPCRLTLQVWDNDTLSRDDFLGKGFLSPKGSLSFELSKMPRGARMAKKCTLSILEPNAPRMNLFKARRTKGWWPFKRFDQQLGKDVLQGKLEAELEIVTSEDADKDPAGLGRQKPQALPVPKRPDVSFSWLSNPLRALKFQCGTSSEKMPNLPHLIQMVRNWRIDADDFVQRDAVSTPIITVLPIVEEAQKIIILDDAATSVQEPKDNIFTWWLSSLRSIKNKISFQSASGSCSELQNMLPSKGRKGSNNAEKGPNEPGVCLISESPYRILRIKPK</sequence>
<evidence type="ECO:0000313" key="8">
    <source>
        <dbReference type="EMBL" id="KAJ8922149.1"/>
    </source>
</evidence>
<dbReference type="Pfam" id="PF00168">
    <property type="entry name" value="C2"/>
    <property type="match status" value="2"/>
</dbReference>
<protein>
    <recommendedName>
        <fullName evidence="7">C2 domain-containing protein</fullName>
    </recommendedName>
</protein>
<dbReference type="Pfam" id="PF16165">
    <property type="entry name" value="Ferlin_C"/>
    <property type="match status" value="1"/>
</dbReference>
<dbReference type="EMBL" id="JANEYG010000007">
    <property type="protein sequence ID" value="KAJ8922149.1"/>
    <property type="molecule type" value="Genomic_DNA"/>
</dbReference>
<comment type="subcellular location">
    <subcellularLocation>
        <location evidence="1">Membrane</location>
        <topology evidence="1">Single-pass membrane protein</topology>
    </subcellularLocation>
</comment>
<dbReference type="AlphaFoldDB" id="A0AAV8W6N9"/>
<dbReference type="PANTHER" id="PTHR12546">
    <property type="entry name" value="FER-1-LIKE"/>
    <property type="match status" value="1"/>
</dbReference>
<dbReference type="InterPro" id="IPR037721">
    <property type="entry name" value="Ferlin"/>
</dbReference>
<proteinExistence type="predicted"/>
<keyword evidence="9" id="KW-1185">Reference proteome</keyword>
<dbReference type="CDD" id="cd04037">
    <property type="entry name" value="C2E_Ferlin"/>
    <property type="match status" value="1"/>
</dbReference>
<dbReference type="PROSITE" id="PS50004">
    <property type="entry name" value="C2"/>
    <property type="match status" value="2"/>
</dbReference>
<feature type="region of interest" description="Disordered" evidence="6">
    <location>
        <begin position="678"/>
        <end position="700"/>
    </location>
</feature>
<keyword evidence="5" id="KW-0472">Membrane</keyword>
<evidence type="ECO:0000256" key="3">
    <source>
        <dbReference type="ARBA" id="ARBA00022737"/>
    </source>
</evidence>
<accession>A0AAV8W6N9</accession>
<evidence type="ECO:0000256" key="4">
    <source>
        <dbReference type="ARBA" id="ARBA00022989"/>
    </source>
</evidence>
<dbReference type="CDD" id="cd08374">
    <property type="entry name" value="C2F_Ferlin"/>
    <property type="match status" value="1"/>
</dbReference>
<dbReference type="InterPro" id="IPR037725">
    <property type="entry name" value="C2F_Ferlin"/>
</dbReference>
<dbReference type="InterPro" id="IPR037724">
    <property type="entry name" value="C2E_Ferlin"/>
</dbReference>
<dbReference type="GO" id="GO:0016020">
    <property type="term" value="C:membrane"/>
    <property type="evidence" value="ECO:0007669"/>
    <property type="project" value="UniProtKB-SubCell"/>
</dbReference>
<feature type="region of interest" description="Disordered" evidence="6">
    <location>
        <begin position="542"/>
        <end position="561"/>
    </location>
</feature>
<dbReference type="GO" id="GO:0007009">
    <property type="term" value="P:plasma membrane organization"/>
    <property type="evidence" value="ECO:0007669"/>
    <property type="project" value="TreeGrafter"/>
</dbReference>
<dbReference type="Proteomes" id="UP001159042">
    <property type="component" value="Unassembled WGS sequence"/>
</dbReference>
<dbReference type="Gene3D" id="2.60.40.150">
    <property type="entry name" value="C2 domain"/>
    <property type="match status" value="2"/>
</dbReference>
<evidence type="ECO:0000313" key="9">
    <source>
        <dbReference type="Proteomes" id="UP001159042"/>
    </source>
</evidence>
<dbReference type="SUPFAM" id="SSF49562">
    <property type="entry name" value="C2 domain (Calcium/lipid-binding domain, CaLB)"/>
    <property type="match status" value="2"/>
</dbReference>
<evidence type="ECO:0000256" key="5">
    <source>
        <dbReference type="ARBA" id="ARBA00023136"/>
    </source>
</evidence>
<comment type="caution">
    <text evidence="8">The sequence shown here is derived from an EMBL/GenBank/DDBJ whole genome shotgun (WGS) entry which is preliminary data.</text>
</comment>
<keyword evidence="4" id="KW-1133">Transmembrane helix</keyword>
<name>A0AAV8W6N9_9CUCU</name>
<dbReference type="InterPro" id="IPR000008">
    <property type="entry name" value="C2_dom"/>
</dbReference>
<dbReference type="InterPro" id="IPR055072">
    <property type="entry name" value="Ferlin_DSRM"/>
</dbReference>
<organism evidence="8 9">
    <name type="scientific">Exocentrus adspersus</name>
    <dbReference type="NCBI Taxonomy" id="1586481"/>
    <lineage>
        <taxon>Eukaryota</taxon>
        <taxon>Metazoa</taxon>
        <taxon>Ecdysozoa</taxon>
        <taxon>Arthropoda</taxon>
        <taxon>Hexapoda</taxon>
        <taxon>Insecta</taxon>
        <taxon>Pterygota</taxon>
        <taxon>Neoptera</taxon>
        <taxon>Endopterygota</taxon>
        <taxon>Coleoptera</taxon>
        <taxon>Polyphaga</taxon>
        <taxon>Cucujiformia</taxon>
        <taxon>Chrysomeloidea</taxon>
        <taxon>Cerambycidae</taxon>
        <taxon>Lamiinae</taxon>
        <taxon>Acanthocinini</taxon>
        <taxon>Exocentrus</taxon>
    </lineage>
</organism>
<dbReference type="PANTHER" id="PTHR12546:SF60">
    <property type="entry name" value="MISFIRE, ISOFORM F"/>
    <property type="match status" value="1"/>
</dbReference>
<dbReference type="Pfam" id="PF22901">
    <property type="entry name" value="dsrm_Ferlin"/>
    <property type="match status" value="1"/>
</dbReference>
<evidence type="ECO:0000256" key="6">
    <source>
        <dbReference type="SAM" id="MobiDB-lite"/>
    </source>
</evidence>
<reference evidence="8 9" key="1">
    <citation type="journal article" date="2023" name="Insect Mol. Biol.">
        <title>Genome sequencing provides insights into the evolution of gene families encoding plant cell wall-degrading enzymes in longhorned beetles.</title>
        <authorList>
            <person name="Shin N.R."/>
            <person name="Okamura Y."/>
            <person name="Kirsch R."/>
            <person name="Pauchet Y."/>
        </authorList>
    </citation>
    <scope>NUCLEOTIDE SEQUENCE [LARGE SCALE GENOMIC DNA]</scope>
    <source>
        <strain evidence="8">EAD_L_NR</strain>
    </source>
</reference>
<evidence type="ECO:0000256" key="2">
    <source>
        <dbReference type="ARBA" id="ARBA00022692"/>
    </source>
</evidence>
<keyword evidence="3" id="KW-0677">Repeat</keyword>
<dbReference type="InterPro" id="IPR032362">
    <property type="entry name" value="Ferlin_C"/>
</dbReference>
<gene>
    <name evidence="8" type="ORF">NQ315_004084</name>
</gene>
<feature type="domain" description="C2" evidence="7">
    <location>
        <begin position="333"/>
        <end position="483"/>
    </location>
</feature>
<feature type="domain" description="C2" evidence="7">
    <location>
        <begin position="73"/>
        <end position="191"/>
    </location>
</feature>
<dbReference type="SMART" id="SM00239">
    <property type="entry name" value="C2"/>
    <property type="match status" value="2"/>
</dbReference>
<keyword evidence="2" id="KW-0812">Transmembrane</keyword>
<evidence type="ECO:0000259" key="7">
    <source>
        <dbReference type="PROSITE" id="PS50004"/>
    </source>
</evidence>